<feature type="domain" description="Lipoyl-binding" evidence="14">
    <location>
        <begin position="1072"/>
        <end position="1147"/>
    </location>
</feature>
<dbReference type="PROSITE" id="PS50991">
    <property type="entry name" value="PYR_CT"/>
    <property type="match status" value="1"/>
</dbReference>
<dbReference type="GO" id="GO:0006094">
    <property type="term" value="P:gluconeogenesis"/>
    <property type="evidence" value="ECO:0007669"/>
    <property type="project" value="InterPro"/>
</dbReference>
<dbReference type="Gene3D" id="2.40.50.100">
    <property type="match status" value="1"/>
</dbReference>
<evidence type="ECO:0000256" key="6">
    <source>
        <dbReference type="ARBA" id="ARBA00022840"/>
    </source>
</evidence>
<dbReference type="InterPro" id="IPR005481">
    <property type="entry name" value="BC-like_N"/>
</dbReference>
<dbReference type="Gene3D" id="3.10.600.10">
    <property type="entry name" value="pyruvate carboxylase f1077a mutant domain"/>
    <property type="match status" value="1"/>
</dbReference>
<dbReference type="EC" id="6.4.1.1" evidence="2 8"/>
<dbReference type="EMBL" id="AP006840">
    <property type="protein sequence ID" value="BAD41167.1"/>
    <property type="molecule type" value="Genomic_DNA"/>
</dbReference>
<feature type="compositionally biased region" description="Pro residues" evidence="13">
    <location>
        <begin position="486"/>
        <end position="509"/>
    </location>
</feature>
<feature type="binding site" evidence="11">
    <location>
        <position position="543"/>
    </location>
    <ligand>
        <name>Mn(2+)</name>
        <dbReference type="ChEBI" id="CHEBI:29035"/>
    </ligand>
</feature>
<dbReference type="Proteomes" id="UP000000417">
    <property type="component" value="Chromosome"/>
</dbReference>
<dbReference type="FunFam" id="3.30.1490.20:FF:000018">
    <property type="entry name" value="Biotin carboxylase"/>
    <property type="match status" value="1"/>
</dbReference>
<reference evidence="18 19" key="1">
    <citation type="journal article" date="2004" name="Nucleic Acids Res.">
        <title>Genome sequence of Symbiobacterium thermophilum, an uncultivable bacterium that depends on microbial commensalism.</title>
        <authorList>
            <person name="Ueda K."/>
            <person name="Yamashita A."/>
            <person name="Ishikawa J."/>
            <person name="Shimada M."/>
            <person name="Watsuji T."/>
            <person name="Morimura K."/>
            <person name="Ikeda H."/>
            <person name="Hattori M."/>
            <person name="Beppu T."/>
        </authorList>
    </citation>
    <scope>NUCLEOTIDE SEQUENCE [LARGE SCALE GENOMIC DNA]</scope>
    <source>
        <strain evidence="19">T / IAM 14863</strain>
    </source>
</reference>
<feature type="binding site" description="via carbamate group" evidence="11">
    <location>
        <position position="712"/>
    </location>
    <ligand>
        <name>Mn(2+)</name>
        <dbReference type="ChEBI" id="CHEBI:29035"/>
    </ligand>
</feature>
<evidence type="ECO:0000256" key="7">
    <source>
        <dbReference type="ARBA" id="ARBA00023267"/>
    </source>
</evidence>
<evidence type="ECO:0000256" key="5">
    <source>
        <dbReference type="ARBA" id="ARBA00022741"/>
    </source>
</evidence>
<feature type="active site" evidence="9">
    <location>
        <position position="298"/>
    </location>
</feature>
<feature type="binding site" evidence="10">
    <location>
        <position position="876"/>
    </location>
    <ligand>
        <name>substrate</name>
    </ligand>
</feature>
<dbReference type="PROSITE" id="PS50975">
    <property type="entry name" value="ATP_GRASP"/>
    <property type="match status" value="1"/>
</dbReference>
<dbReference type="Pfam" id="PF00289">
    <property type="entry name" value="Biotin_carb_N"/>
    <property type="match status" value="1"/>
</dbReference>
<evidence type="ECO:0000256" key="10">
    <source>
        <dbReference type="PIRSR" id="PIRSR001594-2"/>
    </source>
</evidence>
<dbReference type="SMART" id="SM00878">
    <property type="entry name" value="Biotin_carb_C"/>
    <property type="match status" value="1"/>
</dbReference>
<feature type="region of interest" description="Disordered" evidence="13">
    <location>
        <begin position="484"/>
        <end position="509"/>
    </location>
</feature>
<dbReference type="InterPro" id="IPR011054">
    <property type="entry name" value="Rudment_hybrid_motif"/>
</dbReference>
<dbReference type="Pfam" id="PF00682">
    <property type="entry name" value="HMGL-like"/>
    <property type="match status" value="1"/>
</dbReference>
<dbReference type="Pfam" id="PF02785">
    <property type="entry name" value="Biotin_carb_C"/>
    <property type="match status" value="1"/>
</dbReference>
<keyword evidence="19" id="KW-1185">Reference proteome</keyword>
<dbReference type="PANTHER" id="PTHR43778:SF2">
    <property type="entry name" value="PYRUVATE CARBOXYLASE, MITOCHONDRIAL"/>
    <property type="match status" value="1"/>
</dbReference>
<feature type="binding site" evidence="11">
    <location>
        <position position="743"/>
    </location>
    <ligand>
        <name>Mn(2+)</name>
        <dbReference type="ChEBI" id="CHEBI:29035"/>
    </ligand>
</feature>
<dbReference type="InterPro" id="IPR011764">
    <property type="entry name" value="Biotin_carboxylation_dom"/>
</dbReference>
<feature type="binding site" evidence="11">
    <location>
        <position position="741"/>
    </location>
    <ligand>
        <name>Mn(2+)</name>
        <dbReference type="ChEBI" id="CHEBI:29035"/>
    </ligand>
</feature>
<keyword evidence="4 11" id="KW-0479">Metal-binding</keyword>
<feature type="binding site" evidence="10">
    <location>
        <position position="615"/>
    </location>
    <ligand>
        <name>substrate</name>
    </ligand>
</feature>
<evidence type="ECO:0000259" key="17">
    <source>
        <dbReference type="PROSITE" id="PS50991"/>
    </source>
</evidence>
<evidence type="ECO:0000256" key="1">
    <source>
        <dbReference type="ARBA" id="ARBA00001953"/>
    </source>
</evidence>
<dbReference type="SUPFAM" id="SSF51569">
    <property type="entry name" value="Aldolase"/>
    <property type="match status" value="1"/>
</dbReference>
<dbReference type="SUPFAM" id="SSF56059">
    <property type="entry name" value="Glutathione synthetase ATP-binding domain-like"/>
    <property type="match status" value="1"/>
</dbReference>
<evidence type="ECO:0000313" key="18">
    <source>
        <dbReference type="EMBL" id="BAD41167.1"/>
    </source>
</evidence>
<evidence type="ECO:0000256" key="2">
    <source>
        <dbReference type="ARBA" id="ARBA00013057"/>
    </source>
</evidence>
<evidence type="ECO:0000259" key="14">
    <source>
        <dbReference type="PROSITE" id="PS50968"/>
    </source>
</evidence>
<dbReference type="InterPro" id="IPR003379">
    <property type="entry name" value="Carboxylase_cons_dom"/>
</dbReference>
<feature type="modified residue" description="N6-carboxylysine" evidence="12">
    <location>
        <position position="712"/>
    </location>
</feature>
<proteinExistence type="predicted"/>
<dbReference type="InterPro" id="IPR011761">
    <property type="entry name" value="ATP-grasp"/>
</dbReference>
<dbReference type="HOGENOM" id="CLU_000395_0_1_9"/>
<dbReference type="GO" id="GO:0005737">
    <property type="term" value="C:cytoplasm"/>
    <property type="evidence" value="ECO:0007669"/>
    <property type="project" value="TreeGrafter"/>
</dbReference>
<evidence type="ECO:0000256" key="13">
    <source>
        <dbReference type="SAM" id="MobiDB-lite"/>
    </source>
</evidence>
<dbReference type="InterPro" id="IPR016185">
    <property type="entry name" value="PreATP-grasp_dom_sf"/>
</dbReference>
<dbReference type="Gene3D" id="3.20.20.70">
    <property type="entry name" value="Aldolase class I"/>
    <property type="match status" value="1"/>
</dbReference>
<dbReference type="Pfam" id="PF02786">
    <property type="entry name" value="CPSase_L_D2"/>
    <property type="match status" value="1"/>
</dbReference>
<keyword evidence="3 8" id="KW-0436">Ligase</keyword>
<accession>Q67MC6</accession>
<dbReference type="PIRSF" id="PIRSF001594">
    <property type="entry name" value="Pyruv_carbox"/>
    <property type="match status" value="1"/>
</dbReference>
<dbReference type="PROSITE" id="PS50979">
    <property type="entry name" value="BC"/>
    <property type="match status" value="1"/>
</dbReference>
<organism evidence="18 19">
    <name type="scientific">Symbiobacterium thermophilum (strain DSM 24528 / JCM 14929 / IAM 14863 / T)</name>
    <dbReference type="NCBI Taxonomy" id="292459"/>
    <lineage>
        <taxon>Bacteria</taxon>
        <taxon>Bacillati</taxon>
        <taxon>Bacillota</taxon>
        <taxon>Clostridia</taxon>
        <taxon>Eubacteriales</taxon>
        <taxon>Symbiobacteriaceae</taxon>
        <taxon>Symbiobacterium</taxon>
    </lineage>
</organism>
<evidence type="ECO:0000259" key="15">
    <source>
        <dbReference type="PROSITE" id="PS50975"/>
    </source>
</evidence>
<dbReference type="InterPro" id="IPR005930">
    <property type="entry name" value="Pyruv_COase"/>
</dbReference>
<evidence type="ECO:0000256" key="3">
    <source>
        <dbReference type="ARBA" id="ARBA00022598"/>
    </source>
</evidence>
<dbReference type="FunFam" id="3.20.20.70:FF:000033">
    <property type="entry name" value="Pyruvate carboxylase"/>
    <property type="match status" value="1"/>
</dbReference>
<evidence type="ECO:0000256" key="12">
    <source>
        <dbReference type="PIRSR" id="PIRSR001594-4"/>
    </source>
</evidence>
<dbReference type="KEGG" id="sth:STH2182"/>
<sequence>MMPMPAFRRVLVANRGEIAIRIFRACTELGKQTVAVYSEQDSLSLHRYKADEAYLIGEGKGPVEAYLDVEGIIRLAREHEVDAIHPGYGFLAENAAFARRCREEGIAFIGPDPEHLEMFGDKVAARRIAREAGLPLPRGTEAPVASVKEALAFAREVGYPIIVKAVLGGGGRGMRVVRSDAELKDALERARSEAQAAFGSGEVYLEEYVERPRHIEVQVMADRYGNVVHLYERDCSIQRRHQKVVEIAPSLALTEPQRQEICGAAVRLMARVGYVGAGTVEFLVAPDGRYYFMEVNPRIQVEHTVTEEITGLDIVQAQIRIAEGARLDEALGVASQAQIARHGYAIQCRVTAEDPANDFLPDTGRILVYRSPGGPGVRLDGDNGFVGAEITPYYDSLLVKATTWGLTFEAAAAKMSRVLQEFRIRGVKTNIPFLLNVIRHPRFLAGDVDTNFIHDSPELFQFPPRRDRGTKVLRYIGHVVVNGGPGVPPGAKPPARSQPPIPKAEGPVPPGVRQVLLERGAEGLVEWIRTQKRLLVTDTTMRDGHQSLLATRVRTRDMLTIAPATARLASGLFSLEMWGGATFDTALRFLKEDPWERLDLLRRAIPNIPFQMLLRGANAVGYANYPDNLVHAFVREAAAAGIDIFRIFDALNWLPNMRPAIEAVRSAGKVAEVAICYTGDITDPARTKYNLRYYVDLAKELEKAGAQILAIKDMSGLLKPRAAKMLISALKQEVGVPLHLHTHDTAGTGLATLLAAAEAGVDIVDAALSSLSGLTSQPSLNTLVAALQGSDRDTGLDLAALQQLADYWQEVRRWYAPWESGLLATSAETYLHEMPGGQVSNLRQQAVALGLGGRWHEVVEAYRTANLALGDIVKVTPSSKAVGDLALFMVQNGIRTTEELVRRGEGLAFPESVVQMLAGYMGQPPGGWPEELQRVVLKGREAITVRPGELLPPIDFEAKQRELSAKLGRPAAQREVLSEVLFPGLLEQLARHQEEYGNTAVVDTPTFFYGLRPGEETRVEIEKGKTLIIKLVDVRDPKPNGMREVLFELNGSQREVEVPDQRLVDAGARRPKADKGDPCHLGASMPGKVLKVLVAPGDQVAKGVQLVVTEAMKMENVLTAPRDCRIKDVLVKEGDRVEAGDLVVVLEE</sequence>
<protein>
    <recommendedName>
        <fullName evidence="2 8">Pyruvate carboxylase</fullName>
        <ecNumber evidence="2 8">6.4.1.1</ecNumber>
    </recommendedName>
</protein>
<keyword evidence="18" id="KW-0670">Pyruvate</keyword>
<dbReference type="FunFam" id="3.30.470.20:FF:000012">
    <property type="entry name" value="Pyruvate carboxylase"/>
    <property type="match status" value="1"/>
</dbReference>
<dbReference type="InterPro" id="IPR000089">
    <property type="entry name" value="Biotin_lipoyl"/>
</dbReference>
<feature type="domain" description="Pyruvate carboxyltransferase" evidence="17">
    <location>
        <begin position="534"/>
        <end position="802"/>
    </location>
</feature>
<feature type="modified residue" description="N6-biotinyllysine" evidence="12">
    <location>
        <position position="1113"/>
    </location>
</feature>
<feature type="domain" description="Biotin carboxylation" evidence="16">
    <location>
        <begin position="6"/>
        <end position="458"/>
    </location>
</feature>
<comment type="function">
    <text evidence="8">Catalyzes a 2-step reaction, involving the ATP-dependent carboxylation of the covalently attached biotin in the first step and the transfer of the carboxyl group to pyruvate in the second.</text>
</comment>
<evidence type="ECO:0000256" key="9">
    <source>
        <dbReference type="PIRSR" id="PIRSR001594-1"/>
    </source>
</evidence>
<keyword evidence="6 8" id="KW-0067">ATP-binding</keyword>
<feature type="binding site" evidence="10">
    <location>
        <position position="122"/>
    </location>
    <ligand>
        <name>ATP</name>
        <dbReference type="ChEBI" id="CHEBI:30616"/>
    </ligand>
</feature>
<name>Q67MC6_SYMTH</name>
<dbReference type="InterPro" id="IPR011053">
    <property type="entry name" value="Single_hybrid_motif"/>
</dbReference>
<feature type="domain" description="ATP-grasp" evidence="15">
    <location>
        <begin position="126"/>
        <end position="323"/>
    </location>
</feature>
<keyword evidence="7 8" id="KW-0092">Biotin</keyword>
<dbReference type="Pfam" id="PF00364">
    <property type="entry name" value="Biotin_lipoyl"/>
    <property type="match status" value="1"/>
</dbReference>
<dbReference type="InterPro" id="IPR005482">
    <property type="entry name" value="Biotin_COase_C"/>
</dbReference>
<dbReference type="NCBIfam" id="NF006761">
    <property type="entry name" value="PRK09282.1"/>
    <property type="match status" value="1"/>
</dbReference>
<dbReference type="STRING" id="292459.STH2182"/>
<dbReference type="SUPFAM" id="SSF52440">
    <property type="entry name" value="PreATP-grasp domain"/>
    <property type="match status" value="1"/>
</dbReference>
<dbReference type="PROSITE" id="PS00867">
    <property type="entry name" value="CPSASE_2"/>
    <property type="match status" value="1"/>
</dbReference>
<dbReference type="InterPro" id="IPR055268">
    <property type="entry name" value="PCB-like"/>
</dbReference>
<comment type="catalytic activity">
    <reaction evidence="8">
        <text>hydrogencarbonate + pyruvate + ATP = oxaloacetate + ADP + phosphate + H(+)</text>
        <dbReference type="Rhea" id="RHEA:20844"/>
        <dbReference type="ChEBI" id="CHEBI:15361"/>
        <dbReference type="ChEBI" id="CHEBI:15378"/>
        <dbReference type="ChEBI" id="CHEBI:16452"/>
        <dbReference type="ChEBI" id="CHEBI:17544"/>
        <dbReference type="ChEBI" id="CHEBI:30616"/>
        <dbReference type="ChEBI" id="CHEBI:43474"/>
        <dbReference type="ChEBI" id="CHEBI:456216"/>
        <dbReference type="EC" id="6.4.1.1"/>
    </reaction>
</comment>
<comment type="cofactor">
    <cofactor evidence="1 8">
        <name>biotin</name>
        <dbReference type="ChEBI" id="CHEBI:57586"/>
    </cofactor>
</comment>
<feature type="binding site" evidence="10">
    <location>
        <position position="206"/>
    </location>
    <ligand>
        <name>ATP</name>
        <dbReference type="ChEBI" id="CHEBI:30616"/>
    </ligand>
</feature>
<dbReference type="AlphaFoldDB" id="Q67MC6"/>
<dbReference type="GO" id="GO:0005524">
    <property type="term" value="F:ATP binding"/>
    <property type="evidence" value="ECO:0007669"/>
    <property type="project" value="UniProtKB-UniRule"/>
</dbReference>
<evidence type="ECO:0000256" key="11">
    <source>
        <dbReference type="PIRSR" id="PIRSR001594-3"/>
    </source>
</evidence>
<feature type="binding site" evidence="10">
    <location>
        <position position="241"/>
    </location>
    <ligand>
        <name>ATP</name>
        <dbReference type="ChEBI" id="CHEBI:30616"/>
    </ligand>
</feature>
<dbReference type="FunFam" id="2.40.50.100:FF:000003">
    <property type="entry name" value="Acetyl-CoA carboxylase biotin carboxyl carrier protein"/>
    <property type="match status" value="1"/>
</dbReference>
<evidence type="ECO:0000256" key="4">
    <source>
        <dbReference type="ARBA" id="ARBA00022723"/>
    </source>
</evidence>
<dbReference type="eggNOG" id="COG1038">
    <property type="taxonomic scope" value="Bacteria"/>
</dbReference>
<dbReference type="GO" id="GO:0046872">
    <property type="term" value="F:metal ion binding"/>
    <property type="evidence" value="ECO:0007669"/>
    <property type="project" value="UniProtKB-KW"/>
</dbReference>
<gene>
    <name evidence="18" type="ordered locus">STH2182</name>
</gene>
<dbReference type="NCBIfam" id="TIGR01235">
    <property type="entry name" value="pyruv_carbox"/>
    <property type="match status" value="1"/>
</dbReference>
<evidence type="ECO:0000313" key="19">
    <source>
        <dbReference type="Proteomes" id="UP000000417"/>
    </source>
</evidence>
<dbReference type="InterPro" id="IPR000891">
    <property type="entry name" value="PYR_CT"/>
</dbReference>
<dbReference type="CDD" id="cd06850">
    <property type="entry name" value="biotinyl_domain"/>
    <property type="match status" value="1"/>
</dbReference>
<dbReference type="Gene3D" id="3.30.470.20">
    <property type="entry name" value="ATP-grasp fold, B domain"/>
    <property type="match status" value="1"/>
</dbReference>
<dbReference type="SUPFAM" id="SSF51246">
    <property type="entry name" value="Rudiment single hybrid motif"/>
    <property type="match status" value="1"/>
</dbReference>
<keyword evidence="5 8" id="KW-0547">Nucleotide-binding</keyword>
<evidence type="ECO:0000256" key="8">
    <source>
        <dbReference type="PIRNR" id="PIRNR001594"/>
    </source>
</evidence>
<dbReference type="PROSITE" id="PS50968">
    <property type="entry name" value="BIOTINYL_LIPOYL"/>
    <property type="match status" value="1"/>
</dbReference>
<dbReference type="InterPro" id="IPR013785">
    <property type="entry name" value="Aldolase_TIM"/>
</dbReference>
<dbReference type="CDD" id="cd07937">
    <property type="entry name" value="DRE_TIM_PC_TC_5S"/>
    <property type="match status" value="1"/>
</dbReference>
<evidence type="ECO:0000259" key="16">
    <source>
        <dbReference type="PROSITE" id="PS50979"/>
    </source>
</evidence>
<dbReference type="GO" id="GO:0004736">
    <property type="term" value="F:pyruvate carboxylase activity"/>
    <property type="evidence" value="ECO:0007669"/>
    <property type="project" value="UniProtKB-EC"/>
</dbReference>
<dbReference type="NCBIfam" id="NF009554">
    <property type="entry name" value="PRK12999.1"/>
    <property type="match status" value="1"/>
</dbReference>
<dbReference type="InterPro" id="IPR005479">
    <property type="entry name" value="CPAse_ATP-bd"/>
</dbReference>
<dbReference type="Pfam" id="PF02436">
    <property type="entry name" value="PYC_OADA"/>
    <property type="match status" value="1"/>
</dbReference>
<dbReference type="PANTHER" id="PTHR43778">
    <property type="entry name" value="PYRUVATE CARBOXYLASE"/>
    <property type="match status" value="1"/>
</dbReference>
<dbReference type="SUPFAM" id="SSF51230">
    <property type="entry name" value="Single hybrid motif"/>
    <property type="match status" value="1"/>
</dbReference>
<dbReference type="SUPFAM" id="SSF89000">
    <property type="entry name" value="post-HMGL domain-like"/>
    <property type="match status" value="1"/>
</dbReference>